<name>A0ACC4BDA8_POPAL</name>
<organism evidence="1 2">
    <name type="scientific">Populus alba</name>
    <name type="common">White poplar</name>
    <dbReference type="NCBI Taxonomy" id="43335"/>
    <lineage>
        <taxon>Eukaryota</taxon>
        <taxon>Viridiplantae</taxon>
        <taxon>Streptophyta</taxon>
        <taxon>Embryophyta</taxon>
        <taxon>Tracheophyta</taxon>
        <taxon>Spermatophyta</taxon>
        <taxon>Magnoliopsida</taxon>
        <taxon>eudicotyledons</taxon>
        <taxon>Gunneridae</taxon>
        <taxon>Pentapetalae</taxon>
        <taxon>rosids</taxon>
        <taxon>fabids</taxon>
        <taxon>Malpighiales</taxon>
        <taxon>Salicaceae</taxon>
        <taxon>Saliceae</taxon>
        <taxon>Populus</taxon>
    </lineage>
</organism>
<evidence type="ECO:0000313" key="2">
    <source>
        <dbReference type="Proteomes" id="UP000309997"/>
    </source>
</evidence>
<accession>A0ACC4BDA8</accession>
<gene>
    <name evidence="1" type="ORF">D5086_021639</name>
</gene>
<comment type="caution">
    <text evidence="1">The sequence shown here is derived from an EMBL/GenBank/DDBJ whole genome shotgun (WGS) entry which is preliminary data.</text>
</comment>
<sequence>MEFHGGDKVEVCSEEEGFLGSYYAATAVKSLVEEENMSKHLIETHHNPRAKTHAGALCSTVISSRGVQNNIDILSLSYTRHAEDVRHGMICIGQKHFQKALELLHNTMVAALASDPNVWNAVWENKALQELLQSQNANKEYVADNESVGDTDSQDAAVSSKKLTELSDDENETGNSQTGLMDVINNVKLTVVDMVTNVSAYFKKIFSFSSAEHTPDAADEKAGSSTTEKTLGASLMALAVMVIMVVVLRRP</sequence>
<evidence type="ECO:0000313" key="1">
    <source>
        <dbReference type="EMBL" id="KAL3576356.1"/>
    </source>
</evidence>
<dbReference type="Proteomes" id="UP000309997">
    <property type="component" value="Unassembled WGS sequence"/>
</dbReference>
<proteinExistence type="predicted"/>
<protein>
    <submittedName>
        <fullName evidence="1">Uncharacterized protein</fullName>
    </submittedName>
</protein>
<keyword evidence="2" id="KW-1185">Reference proteome</keyword>
<dbReference type="EMBL" id="RCHU02000011">
    <property type="protein sequence ID" value="KAL3576356.1"/>
    <property type="molecule type" value="Genomic_DNA"/>
</dbReference>
<reference evidence="1 2" key="1">
    <citation type="journal article" date="2024" name="Plant Biotechnol. J.">
        <title>Genome and CRISPR/Cas9 system of a widespread forest tree (Populus alba) in the world.</title>
        <authorList>
            <person name="Liu Y.J."/>
            <person name="Jiang P.F."/>
            <person name="Han X.M."/>
            <person name="Li X.Y."/>
            <person name="Wang H.M."/>
            <person name="Wang Y.J."/>
            <person name="Wang X.X."/>
            <person name="Zeng Q.Y."/>
        </authorList>
    </citation>
    <scope>NUCLEOTIDE SEQUENCE [LARGE SCALE GENOMIC DNA]</scope>
    <source>
        <strain evidence="2">cv. PAL-ZL1</strain>
    </source>
</reference>